<dbReference type="GO" id="GO:0006164">
    <property type="term" value="P:purine nucleotide biosynthetic process"/>
    <property type="evidence" value="ECO:0007669"/>
    <property type="project" value="TreeGrafter"/>
</dbReference>
<evidence type="ECO:0000256" key="11">
    <source>
        <dbReference type="ARBA" id="ARBA00061444"/>
    </source>
</evidence>
<dbReference type="NCBIfam" id="NF002320">
    <property type="entry name" value="PRK01259.1"/>
    <property type="match status" value="1"/>
</dbReference>
<dbReference type="EMBL" id="LWAF01000009">
    <property type="protein sequence ID" value="ODN30201.1"/>
    <property type="molecule type" value="Genomic_DNA"/>
</dbReference>
<dbReference type="Pfam" id="PF14572">
    <property type="entry name" value="Pribosyl_synth"/>
    <property type="match status" value="1"/>
</dbReference>
<protein>
    <recommendedName>
        <fullName evidence="12">Ribose-phosphate pyrophosphokinase</fullName>
        <shortName evidence="12">RPPK</shortName>
        <ecNumber evidence="12">2.7.6.1</ecNumber>
    </recommendedName>
    <alternativeName>
        <fullName evidence="12">5-phospho-D-ribosyl alpha-1-diphosphate synthase</fullName>
    </alternativeName>
    <alternativeName>
        <fullName evidence="12">Phosphoribosyl diphosphate synthase</fullName>
    </alternativeName>
    <alternativeName>
        <fullName evidence="12">Phosphoribosyl pyrophosphate synthase</fullName>
        <shortName evidence="12">P-Rib-PP synthase</shortName>
        <shortName evidence="12">PRPP synthase</shortName>
        <shortName evidence="12">PRPPase</shortName>
    </alternativeName>
</protein>
<dbReference type="InterPro" id="IPR037515">
    <property type="entry name" value="Rib-P_diPkinase_bac"/>
</dbReference>
<comment type="subunit">
    <text evidence="12">Homohexamer.</text>
</comment>
<keyword evidence="7 12" id="KW-0067">ATP-binding</keyword>
<sequence length="315" mass="34771">MQITRNEMKIFTGNANKILAERVASYIGMRLGEITVGRFADGEINVRIEETVRGHDVFVIQPTCPPVNENLMELLIMIDAFKRASANSIAVVIPYYGYARQDRKAKGRDPITAKLVANLLTVAGATRIMTVDLHAEQVQGFFDIPVDNLWSFPVFLEVLRRDGLLNEEAVIVSPDVGGVKRARQIAERVGLPLAILDKRRPKDNVAEVLNIIGDVRDKTAIIVDDIVDTARSLVEGANAIKNAGAKRVVACITHPVLSSGAVERIQNSAIEKIYISDTIYHQDLPEKFRVVSVAPLLGEAIIRVRKNLSVSILFK</sequence>
<evidence type="ECO:0000256" key="5">
    <source>
        <dbReference type="ARBA" id="ARBA00022741"/>
    </source>
</evidence>
<evidence type="ECO:0000256" key="9">
    <source>
        <dbReference type="ARBA" id="ARBA00049535"/>
    </source>
</evidence>
<gene>
    <name evidence="12" type="primary">prs</name>
    <name evidence="14" type="ORF">A4H02_06460</name>
</gene>
<dbReference type="OrthoDB" id="9777067at2"/>
<dbReference type="GO" id="GO:0002189">
    <property type="term" value="C:ribose phosphate diphosphokinase complex"/>
    <property type="evidence" value="ECO:0007669"/>
    <property type="project" value="TreeGrafter"/>
</dbReference>
<evidence type="ECO:0000256" key="7">
    <source>
        <dbReference type="ARBA" id="ARBA00022840"/>
    </source>
</evidence>
<comment type="pathway">
    <text evidence="1 12">Metabolic intermediate biosynthesis; 5-phospho-alpha-D-ribose 1-diphosphate biosynthesis; 5-phospho-alpha-D-ribose 1-diphosphate from D-ribose 5-phosphate (route I): step 1/1.</text>
</comment>
<keyword evidence="2 12" id="KW-0808">Transferase</keyword>
<dbReference type="STRING" id="1008305.A4H02_06460"/>
<feature type="binding site" evidence="12">
    <location>
        <begin position="100"/>
        <end position="101"/>
    </location>
    <ligand>
        <name>ATP</name>
        <dbReference type="ChEBI" id="CHEBI:30616"/>
    </ligand>
</feature>
<dbReference type="PANTHER" id="PTHR10210">
    <property type="entry name" value="RIBOSE-PHOSPHATE DIPHOSPHOKINASE FAMILY MEMBER"/>
    <property type="match status" value="1"/>
</dbReference>
<evidence type="ECO:0000259" key="13">
    <source>
        <dbReference type="Pfam" id="PF13793"/>
    </source>
</evidence>
<feature type="domain" description="Ribose-phosphate pyrophosphokinase N-terminal" evidence="13">
    <location>
        <begin position="8"/>
        <end position="124"/>
    </location>
</feature>
<dbReference type="UniPathway" id="UPA00087">
    <property type="reaction ID" value="UER00172"/>
</dbReference>
<evidence type="ECO:0000256" key="4">
    <source>
        <dbReference type="ARBA" id="ARBA00022727"/>
    </source>
</evidence>
<keyword evidence="12" id="KW-0963">Cytoplasm</keyword>
<dbReference type="HAMAP" id="MF_00583_B">
    <property type="entry name" value="RibP_PPkinase_B"/>
    <property type="match status" value="1"/>
</dbReference>
<comment type="function">
    <text evidence="10 12">Involved in the biosynthesis of the central metabolite phospho-alpha-D-ribosyl-1-pyrophosphate (PRPP) via the transfer of pyrophosphoryl group from ATP to 1-hydroxyl of ribose-5-phosphate (Rib-5-P).</text>
</comment>
<evidence type="ECO:0000256" key="1">
    <source>
        <dbReference type="ARBA" id="ARBA00004996"/>
    </source>
</evidence>
<evidence type="ECO:0000256" key="8">
    <source>
        <dbReference type="ARBA" id="ARBA00022842"/>
    </source>
</evidence>
<feature type="binding site" evidence="12">
    <location>
        <position position="200"/>
    </location>
    <ligand>
        <name>D-ribose 5-phosphate</name>
        <dbReference type="ChEBI" id="CHEBI:78346"/>
    </ligand>
</feature>
<dbReference type="InterPro" id="IPR000842">
    <property type="entry name" value="PRib_PP_synth_CS"/>
</dbReference>
<dbReference type="GO" id="GO:0006015">
    <property type="term" value="P:5-phosphoribose 1-diphosphate biosynthetic process"/>
    <property type="evidence" value="ECO:0007669"/>
    <property type="project" value="UniProtKB-UniRule"/>
</dbReference>
<dbReference type="InterPro" id="IPR029099">
    <property type="entry name" value="Pribosyltran_N"/>
</dbReference>
<dbReference type="Gene3D" id="3.40.50.2020">
    <property type="match status" value="2"/>
</dbReference>
<comment type="cofactor">
    <cofactor evidence="12">
        <name>Mg(2+)</name>
        <dbReference type="ChEBI" id="CHEBI:18420"/>
    </cofactor>
    <text evidence="12">Binds 2 Mg(2+) ions per subunit.</text>
</comment>
<dbReference type="NCBIfam" id="TIGR01251">
    <property type="entry name" value="ribP_PPkin"/>
    <property type="match status" value="1"/>
</dbReference>
<proteinExistence type="inferred from homology"/>
<dbReference type="InterPro" id="IPR029057">
    <property type="entry name" value="PRTase-like"/>
</dbReference>
<evidence type="ECO:0000256" key="6">
    <source>
        <dbReference type="ARBA" id="ARBA00022777"/>
    </source>
</evidence>
<dbReference type="PROSITE" id="PS00114">
    <property type="entry name" value="PRPP_SYNTHASE"/>
    <property type="match status" value="1"/>
</dbReference>
<dbReference type="RefSeq" id="WP_069293358.1">
    <property type="nucleotide sequence ID" value="NZ_CP140110.1"/>
</dbReference>
<keyword evidence="6 12" id="KW-0418">Kinase</keyword>
<dbReference type="CDD" id="cd06223">
    <property type="entry name" value="PRTases_typeI"/>
    <property type="match status" value="1"/>
</dbReference>
<keyword evidence="3 12" id="KW-0479">Metal-binding</keyword>
<comment type="similarity">
    <text evidence="11 12">Belongs to the ribose-phosphate pyrophosphokinase family. Class I subfamily.</text>
</comment>
<dbReference type="InterPro" id="IPR000836">
    <property type="entry name" value="PRTase_dom"/>
</dbReference>
<feature type="binding site" evidence="12">
    <location>
        <begin position="228"/>
        <end position="232"/>
    </location>
    <ligand>
        <name>D-ribose 5-phosphate</name>
        <dbReference type="ChEBI" id="CHEBI:78346"/>
    </ligand>
</feature>
<evidence type="ECO:0000313" key="15">
    <source>
        <dbReference type="Proteomes" id="UP000094570"/>
    </source>
</evidence>
<dbReference type="SUPFAM" id="SSF53271">
    <property type="entry name" value="PRTase-like"/>
    <property type="match status" value="1"/>
</dbReference>
<feature type="binding site" evidence="12">
    <location>
        <position position="175"/>
    </location>
    <ligand>
        <name>Mg(2+)</name>
        <dbReference type="ChEBI" id="CHEBI:18420"/>
    </ligand>
</feature>
<feature type="binding site" evidence="12">
    <location>
        <position position="224"/>
    </location>
    <ligand>
        <name>D-ribose 5-phosphate</name>
        <dbReference type="ChEBI" id="CHEBI:78346"/>
    </ligand>
</feature>
<feature type="binding site" evidence="12">
    <location>
        <begin position="41"/>
        <end position="43"/>
    </location>
    <ligand>
        <name>ATP</name>
        <dbReference type="ChEBI" id="CHEBI:30616"/>
    </ligand>
</feature>
<dbReference type="InterPro" id="IPR005946">
    <property type="entry name" value="Rib-P_diPkinase"/>
</dbReference>
<dbReference type="GO" id="GO:0004749">
    <property type="term" value="F:ribose phosphate diphosphokinase activity"/>
    <property type="evidence" value="ECO:0007669"/>
    <property type="project" value="UniProtKB-UniRule"/>
</dbReference>
<evidence type="ECO:0000256" key="10">
    <source>
        <dbReference type="ARBA" id="ARBA00054914"/>
    </source>
</evidence>
<dbReference type="GO" id="GO:0000287">
    <property type="term" value="F:magnesium ion binding"/>
    <property type="evidence" value="ECO:0007669"/>
    <property type="project" value="UniProtKB-UniRule"/>
</dbReference>
<dbReference type="PANTHER" id="PTHR10210:SF41">
    <property type="entry name" value="RIBOSE-PHOSPHATE PYROPHOSPHOKINASE 1, CHLOROPLASTIC"/>
    <property type="match status" value="1"/>
</dbReference>
<dbReference type="Pfam" id="PF13793">
    <property type="entry name" value="Pribosyltran_N"/>
    <property type="match status" value="1"/>
</dbReference>
<dbReference type="SMART" id="SM01400">
    <property type="entry name" value="Pribosyltran_N"/>
    <property type="match status" value="1"/>
</dbReference>
<dbReference type="GO" id="GO:0016301">
    <property type="term" value="F:kinase activity"/>
    <property type="evidence" value="ECO:0007669"/>
    <property type="project" value="UniProtKB-KW"/>
</dbReference>
<evidence type="ECO:0000256" key="12">
    <source>
        <dbReference type="HAMAP-Rule" id="MF_00583"/>
    </source>
</evidence>
<feature type="binding site" evidence="12">
    <location>
        <position position="134"/>
    </location>
    <ligand>
        <name>Mg(2+)</name>
        <dbReference type="ChEBI" id="CHEBI:18420"/>
    </ligand>
</feature>
<keyword evidence="8 12" id="KW-0460">Magnesium</keyword>
<dbReference type="AlphaFoldDB" id="A0A1E3G1S2"/>
<evidence type="ECO:0000313" key="14">
    <source>
        <dbReference type="EMBL" id="ODN30201.1"/>
    </source>
</evidence>
<accession>A0A1E3G1S2</accession>
<dbReference type="EC" id="2.7.6.1" evidence="12"/>
<comment type="subcellular location">
    <subcellularLocation>
        <location evidence="12">Cytoplasm</location>
    </subcellularLocation>
</comment>
<dbReference type="FunFam" id="3.40.50.2020:FF:000001">
    <property type="entry name" value="Ribose-phosphate pyrophosphokinase"/>
    <property type="match status" value="1"/>
</dbReference>
<keyword evidence="5 12" id="KW-0547">Nucleotide-binding</keyword>
<evidence type="ECO:0000256" key="3">
    <source>
        <dbReference type="ARBA" id="ARBA00022723"/>
    </source>
</evidence>
<feature type="active site" evidence="12">
    <location>
        <position position="198"/>
    </location>
</feature>
<dbReference type="GO" id="GO:0005524">
    <property type="term" value="F:ATP binding"/>
    <property type="evidence" value="ECO:0007669"/>
    <property type="project" value="UniProtKB-KW"/>
</dbReference>
<comment type="caution">
    <text evidence="14">The sequence shown here is derived from an EMBL/GenBank/DDBJ whole genome shotgun (WGS) entry which is preliminary data.</text>
</comment>
<name>A0A1E3G1S2_9BACT</name>
<keyword evidence="15" id="KW-1185">Reference proteome</keyword>
<organism evidence="14 15">
    <name type="scientific">Fervidobacterium thailandense</name>
    <dbReference type="NCBI Taxonomy" id="1008305"/>
    <lineage>
        <taxon>Bacteria</taxon>
        <taxon>Thermotogati</taxon>
        <taxon>Thermotogota</taxon>
        <taxon>Thermotogae</taxon>
        <taxon>Thermotogales</taxon>
        <taxon>Fervidobacteriaceae</taxon>
        <taxon>Fervidobacterium</taxon>
    </lineage>
</organism>
<reference evidence="15" key="1">
    <citation type="submission" date="2016-04" db="EMBL/GenBank/DDBJ databases">
        <title>The genome sequence project of a novel Fervidobacterium isolate from a hot spring in Thailand.</title>
        <authorList>
            <person name="Gonzalez J.M."/>
            <person name="Cuecas A."/>
            <person name="Kanoksilapatham W."/>
        </authorList>
    </citation>
    <scope>NUCLEOTIDE SEQUENCE [LARGE SCALE GENOMIC DNA]</scope>
    <source>
        <strain evidence="15">FC2004</strain>
    </source>
</reference>
<dbReference type="Proteomes" id="UP000094570">
    <property type="component" value="Unassembled WGS sequence"/>
</dbReference>
<keyword evidence="4 12" id="KW-0545">Nucleotide biosynthesis</keyword>
<comment type="catalytic activity">
    <reaction evidence="9 12">
        <text>D-ribose 5-phosphate + ATP = 5-phospho-alpha-D-ribose 1-diphosphate + AMP + H(+)</text>
        <dbReference type="Rhea" id="RHEA:15609"/>
        <dbReference type="ChEBI" id="CHEBI:15378"/>
        <dbReference type="ChEBI" id="CHEBI:30616"/>
        <dbReference type="ChEBI" id="CHEBI:58017"/>
        <dbReference type="ChEBI" id="CHEBI:78346"/>
        <dbReference type="ChEBI" id="CHEBI:456215"/>
        <dbReference type="EC" id="2.7.6.1"/>
    </reaction>
</comment>
<dbReference type="GO" id="GO:0009156">
    <property type="term" value="P:ribonucleoside monophosphate biosynthetic process"/>
    <property type="evidence" value="ECO:0007669"/>
    <property type="project" value="InterPro"/>
</dbReference>
<evidence type="ECO:0000256" key="2">
    <source>
        <dbReference type="ARBA" id="ARBA00022679"/>
    </source>
</evidence>
<dbReference type="GO" id="GO:0005737">
    <property type="term" value="C:cytoplasm"/>
    <property type="evidence" value="ECO:0007669"/>
    <property type="project" value="UniProtKB-SubCell"/>
</dbReference>